<proteinExistence type="predicted"/>
<dbReference type="EMBL" id="GGEC01059162">
    <property type="protein sequence ID" value="MBX39646.1"/>
    <property type="molecule type" value="Transcribed_RNA"/>
</dbReference>
<name>A0A2P2NAY0_RHIMU</name>
<protein>
    <submittedName>
        <fullName evidence="1">Uncharacterized protein</fullName>
    </submittedName>
</protein>
<accession>A0A2P2NAY0</accession>
<dbReference type="AlphaFoldDB" id="A0A2P2NAY0"/>
<organism evidence="1">
    <name type="scientific">Rhizophora mucronata</name>
    <name type="common">Asiatic mangrove</name>
    <dbReference type="NCBI Taxonomy" id="61149"/>
    <lineage>
        <taxon>Eukaryota</taxon>
        <taxon>Viridiplantae</taxon>
        <taxon>Streptophyta</taxon>
        <taxon>Embryophyta</taxon>
        <taxon>Tracheophyta</taxon>
        <taxon>Spermatophyta</taxon>
        <taxon>Magnoliopsida</taxon>
        <taxon>eudicotyledons</taxon>
        <taxon>Gunneridae</taxon>
        <taxon>Pentapetalae</taxon>
        <taxon>rosids</taxon>
        <taxon>fabids</taxon>
        <taxon>Malpighiales</taxon>
        <taxon>Rhizophoraceae</taxon>
        <taxon>Rhizophora</taxon>
    </lineage>
</organism>
<sequence>MIQIAGISTLFPLAPIILQKITSLPLAYKSRQ</sequence>
<evidence type="ECO:0000313" key="1">
    <source>
        <dbReference type="EMBL" id="MBX39646.1"/>
    </source>
</evidence>
<reference evidence="1" key="1">
    <citation type="submission" date="2018-02" db="EMBL/GenBank/DDBJ databases">
        <title>Rhizophora mucronata_Transcriptome.</title>
        <authorList>
            <person name="Meera S.P."/>
            <person name="Sreeshan A."/>
            <person name="Augustine A."/>
        </authorList>
    </citation>
    <scope>NUCLEOTIDE SEQUENCE</scope>
    <source>
        <tissue evidence="1">Leaf</tissue>
    </source>
</reference>